<gene>
    <name evidence="10" type="ORF">Q6348_02575</name>
</gene>
<evidence type="ECO:0000256" key="5">
    <source>
        <dbReference type="ARBA" id="ARBA00022692"/>
    </source>
</evidence>
<dbReference type="PANTHER" id="PTHR43568">
    <property type="entry name" value="P PROTEIN"/>
    <property type="match status" value="1"/>
</dbReference>
<evidence type="ECO:0000313" key="11">
    <source>
        <dbReference type="Proteomes" id="UP001232536"/>
    </source>
</evidence>
<dbReference type="Proteomes" id="UP001232536">
    <property type="component" value="Unassembled WGS sequence"/>
</dbReference>
<dbReference type="InterPro" id="IPR004680">
    <property type="entry name" value="Cit_transptr-like_dom"/>
</dbReference>
<keyword evidence="5 8" id="KW-0812">Transmembrane</keyword>
<feature type="transmembrane region" description="Helical" evidence="8">
    <location>
        <begin position="29"/>
        <end position="50"/>
    </location>
</feature>
<feature type="transmembrane region" description="Helical" evidence="8">
    <location>
        <begin position="253"/>
        <end position="271"/>
    </location>
</feature>
<dbReference type="PANTHER" id="PTHR43568:SF1">
    <property type="entry name" value="P PROTEIN"/>
    <property type="match status" value="1"/>
</dbReference>
<feature type="transmembrane region" description="Helical" evidence="8">
    <location>
        <begin position="180"/>
        <end position="199"/>
    </location>
</feature>
<dbReference type="Pfam" id="PF03600">
    <property type="entry name" value="CitMHS"/>
    <property type="match status" value="1"/>
</dbReference>
<evidence type="ECO:0000256" key="4">
    <source>
        <dbReference type="ARBA" id="ARBA00022475"/>
    </source>
</evidence>
<feature type="transmembrane region" description="Helical" evidence="8">
    <location>
        <begin position="6"/>
        <end position="22"/>
    </location>
</feature>
<name>A0ABT9DA69_9CELL</name>
<feature type="domain" description="Citrate transporter-like" evidence="9">
    <location>
        <begin position="16"/>
        <end position="369"/>
    </location>
</feature>
<keyword evidence="3" id="KW-0813">Transport</keyword>
<feature type="transmembrane region" description="Helical" evidence="8">
    <location>
        <begin position="56"/>
        <end position="74"/>
    </location>
</feature>
<comment type="subcellular location">
    <subcellularLocation>
        <location evidence="1">Cell membrane</location>
        <topology evidence="1">Multi-pass membrane protein</topology>
    </subcellularLocation>
</comment>
<feature type="transmembrane region" description="Helical" evidence="8">
    <location>
        <begin position="372"/>
        <end position="391"/>
    </location>
</feature>
<feature type="transmembrane region" description="Helical" evidence="8">
    <location>
        <begin position="314"/>
        <end position="335"/>
    </location>
</feature>
<keyword evidence="7 8" id="KW-0472">Membrane</keyword>
<comment type="similarity">
    <text evidence="2">Belongs to the CitM (TC 2.A.11) transporter family.</text>
</comment>
<comment type="caution">
    <text evidence="10">The sequence shown here is derived from an EMBL/GenBank/DDBJ whole genome shotgun (WGS) entry which is preliminary data.</text>
</comment>
<feature type="transmembrane region" description="Helical" evidence="8">
    <location>
        <begin position="283"/>
        <end position="302"/>
    </location>
</feature>
<evidence type="ECO:0000256" key="3">
    <source>
        <dbReference type="ARBA" id="ARBA00022448"/>
    </source>
</evidence>
<proteinExistence type="inferred from homology"/>
<keyword evidence="4" id="KW-1003">Cell membrane</keyword>
<evidence type="ECO:0000313" key="10">
    <source>
        <dbReference type="EMBL" id="MDO8106078.1"/>
    </source>
</evidence>
<sequence>MTIQVVAGLVVFLGAYVLIATEKLPRATVALTGGALMVLLGATDEAGIFFSEEAGIDWHVIFLLLGMMMIVGILRQSGAFEYLAIWAAKRARGRPFVVMAMLIVITAMLSAALDNVTTVLLVAPVTLLIADRLGVPPVPFLITQVMASNIGGAATLIGDPPNIIVASRANLTFLDFLEHLTPLVIGLMIVFIGLAWLLFGRRLHHDAERAAKVMALNEREAIKDTRLLITSVAVIALVLAGFALQGVTHLDPAVVALLGAGLLALLTRLEARKVVADVEWETLLFFAGLFVMVGGLVNLGVIDQLGKAATDAVGTNYAGAGVALLVGSALVSGIIDNIPYVATMAPLVADLVHAGGAAAEPLWWALTMGADLGGNATAVGASANVVVLGIARRYGHPISFWEFTKYGLLVTGVTVALSVPYLLIRYF</sequence>
<dbReference type="PRINTS" id="PR00758">
    <property type="entry name" value="ARSENICPUMP"/>
</dbReference>
<keyword evidence="11" id="KW-1185">Reference proteome</keyword>
<evidence type="ECO:0000256" key="7">
    <source>
        <dbReference type="ARBA" id="ARBA00023136"/>
    </source>
</evidence>
<feature type="transmembrane region" description="Helical" evidence="8">
    <location>
        <begin position="95"/>
        <end position="113"/>
    </location>
</feature>
<feature type="transmembrane region" description="Helical" evidence="8">
    <location>
        <begin position="227"/>
        <end position="247"/>
    </location>
</feature>
<evidence type="ECO:0000256" key="2">
    <source>
        <dbReference type="ARBA" id="ARBA00009843"/>
    </source>
</evidence>
<feature type="transmembrane region" description="Helical" evidence="8">
    <location>
        <begin position="403"/>
        <end position="424"/>
    </location>
</feature>
<evidence type="ECO:0000259" key="9">
    <source>
        <dbReference type="Pfam" id="PF03600"/>
    </source>
</evidence>
<evidence type="ECO:0000256" key="1">
    <source>
        <dbReference type="ARBA" id="ARBA00004651"/>
    </source>
</evidence>
<evidence type="ECO:0000256" key="6">
    <source>
        <dbReference type="ARBA" id="ARBA00022989"/>
    </source>
</evidence>
<dbReference type="CDD" id="cd01116">
    <property type="entry name" value="P_permease"/>
    <property type="match status" value="1"/>
</dbReference>
<dbReference type="EMBL" id="JAUQYP010000001">
    <property type="protein sequence ID" value="MDO8106078.1"/>
    <property type="molecule type" value="Genomic_DNA"/>
</dbReference>
<dbReference type="InterPro" id="IPR051475">
    <property type="entry name" value="Diverse_Ion_Transporter"/>
</dbReference>
<keyword evidence="6 8" id="KW-1133">Transmembrane helix</keyword>
<dbReference type="RefSeq" id="WP_304599771.1">
    <property type="nucleotide sequence ID" value="NZ_JAUQYP010000001.1"/>
</dbReference>
<dbReference type="InterPro" id="IPR000802">
    <property type="entry name" value="Arsenical_pump_ArsB"/>
</dbReference>
<accession>A0ABT9DA69</accession>
<reference evidence="10 11" key="1">
    <citation type="submission" date="2023-07" db="EMBL/GenBank/DDBJ databases">
        <title>Description of novel actinomycetes strains, isolated from tidal flat sediment.</title>
        <authorList>
            <person name="Lu C."/>
        </authorList>
    </citation>
    <scope>NUCLEOTIDE SEQUENCE [LARGE SCALE GENOMIC DNA]</scope>
    <source>
        <strain evidence="10 11">SYSU T00b441</strain>
    </source>
</reference>
<organism evidence="10 11">
    <name type="scientific">Actinotalea lenta</name>
    <dbReference type="NCBI Taxonomy" id="3064654"/>
    <lineage>
        <taxon>Bacteria</taxon>
        <taxon>Bacillati</taxon>
        <taxon>Actinomycetota</taxon>
        <taxon>Actinomycetes</taxon>
        <taxon>Micrococcales</taxon>
        <taxon>Cellulomonadaceae</taxon>
        <taxon>Actinotalea</taxon>
    </lineage>
</organism>
<evidence type="ECO:0000256" key="8">
    <source>
        <dbReference type="SAM" id="Phobius"/>
    </source>
</evidence>
<protein>
    <submittedName>
        <fullName evidence="10">ArsB/NhaD family transporter</fullName>
    </submittedName>
</protein>